<accession>A0AA96UYK5</accession>
<organism evidence="1 2">
    <name type="scientific">Methanimicrococcus hongohii</name>
    <dbReference type="NCBI Taxonomy" id="3028295"/>
    <lineage>
        <taxon>Archaea</taxon>
        <taxon>Methanobacteriati</taxon>
        <taxon>Methanobacteriota</taxon>
        <taxon>Stenosarchaea group</taxon>
        <taxon>Methanomicrobia</taxon>
        <taxon>Methanosarcinales</taxon>
        <taxon>Methanosarcinaceae</taxon>
        <taxon>Methanimicrococcus</taxon>
    </lineage>
</organism>
<evidence type="ECO:0008006" key="3">
    <source>
        <dbReference type="Google" id="ProtNLM"/>
    </source>
</evidence>
<dbReference type="InterPro" id="IPR016181">
    <property type="entry name" value="Acyl_CoA_acyltransferase"/>
</dbReference>
<dbReference type="KEGG" id="mehf:MmiHf6_03320"/>
<sequence length="92" mass="10780">MLIDKAVTVAKGKGYKQIIVGTADCGIKQIRFYEKNGFVKYNIKKNYFTDIYDTPIYENGVQLKDMVMLKKEINTDYNTRVIDDTEIYRFGY</sequence>
<protein>
    <recommendedName>
        <fullName evidence="3">N-acetyltransferase domain-containing protein</fullName>
    </recommendedName>
</protein>
<dbReference type="SUPFAM" id="SSF55729">
    <property type="entry name" value="Acyl-CoA N-acyltransferases (Nat)"/>
    <property type="match status" value="1"/>
</dbReference>
<gene>
    <name evidence="1" type="ORF">MmiHf6_03320</name>
</gene>
<dbReference type="AlphaFoldDB" id="A0AA96UYK5"/>
<name>A0AA96UYK5_9EURY</name>
<reference evidence="1 2" key="1">
    <citation type="submission" date="2023-07" db="EMBL/GenBank/DDBJ databases">
        <title>Closed genoem sequence of Methanomicrococcus sp. Hf6.</title>
        <authorList>
            <person name="Poehlein A."/>
            <person name="Protasov E."/>
            <person name="Platt K."/>
            <person name="Reeh H."/>
            <person name="Daniel R."/>
            <person name="Brune A."/>
        </authorList>
    </citation>
    <scope>NUCLEOTIDE SEQUENCE [LARGE SCALE GENOMIC DNA]</scope>
    <source>
        <strain evidence="1 2">Hf6</strain>
    </source>
</reference>
<evidence type="ECO:0000313" key="1">
    <source>
        <dbReference type="EMBL" id="WNY23036.1"/>
    </source>
</evidence>
<dbReference type="Gene3D" id="3.40.630.30">
    <property type="match status" value="1"/>
</dbReference>
<dbReference type="EMBL" id="CP131059">
    <property type="protein sequence ID" value="WNY23036.1"/>
    <property type="molecule type" value="Genomic_DNA"/>
</dbReference>
<proteinExistence type="predicted"/>
<keyword evidence="2" id="KW-1185">Reference proteome</keyword>
<evidence type="ECO:0000313" key="2">
    <source>
        <dbReference type="Proteomes" id="UP001302978"/>
    </source>
</evidence>
<dbReference type="Proteomes" id="UP001302978">
    <property type="component" value="Chromosome"/>
</dbReference>